<dbReference type="Gene3D" id="3.30.70.1070">
    <property type="entry name" value="Sporulation related repeat"/>
    <property type="match status" value="1"/>
</dbReference>
<feature type="compositionally biased region" description="Low complexity" evidence="1">
    <location>
        <begin position="896"/>
        <end position="912"/>
    </location>
</feature>
<comment type="caution">
    <text evidence="3">The sequence shown here is derived from an EMBL/GenBank/DDBJ whole genome shotgun (WGS) entry which is preliminary data.</text>
</comment>
<feature type="domain" description="SPOR" evidence="2">
    <location>
        <begin position="1015"/>
        <end position="1098"/>
    </location>
</feature>
<feature type="region of interest" description="Disordered" evidence="1">
    <location>
        <begin position="821"/>
        <end position="863"/>
    </location>
</feature>
<evidence type="ECO:0000259" key="2">
    <source>
        <dbReference type="PROSITE" id="PS51724"/>
    </source>
</evidence>
<evidence type="ECO:0000256" key="1">
    <source>
        <dbReference type="SAM" id="MobiDB-lite"/>
    </source>
</evidence>
<dbReference type="InterPro" id="IPR007730">
    <property type="entry name" value="SPOR-like_dom"/>
</dbReference>
<sequence length="1098" mass="116077">MADKNFARSGTGDAGLLADDDPLSELARLVNFDPHPVQGVTQSFSESAQPAPRRENAVLALEDELMRAFEQYDAPASRVSAQPLVEPAAERHVEPVFDVSVPLVEDHAAIIDEIPARHTFVDTPRHQEPSFAEPTFEAPVETYQAPVHAEPVFEPQVDAFVASPVEDFVAHDVYVDEARDWEPAFEETPAAVEASVFQADVPADSALLLADELEGAVQDVPPVSVEAEAHAGLQFAERFEPHFEAPPQISTVPEPETYAAPEPAFLGLQPVEGDTASDLGVDLERELELSLGDTFTDGAHAQDASAEAAFTQPLPVAEMAIESAVEPVSENWVPADSGVQHAEPFHAETAYYAGDEPHFVSEMPIDTAEDHARALAEAQQSWQAEPVHETAPDYQVQSVQKGQGYGHDSLLAEVELYPVPEAGLPFSATTAAAATTAAVTAAAAQRNSFANVAAIFGRATPTGRRETVAEKAVTSAVPTFAEPAFTAPAPIIETRQEPVSATTPAAEPDIDFDNLDFDLSDIDLDLSDFSLDEPPAVTKPVARAEVAPVETARAVEAERPVRREPAVAVPVSTYTAPQPIVSETADGSLPFDPTMIADTDVGVAPVTELDVPQLPVIEKEKPQAYQPDFDFDLDAEMAQLFTEPAAPARSEDLSRGVAAGAATVGQPAAQINDVDDFERALEEDFRRSLHQPERMAIPVDPGQANTLYGGDGYDDEQTRPRRGMLIAASVAALLLVGGGGVYAWSSFTGGGTASSGEPRVILADKEPIKVVPEERGGKTVPNQDKAVYDRVAGDGANTPQQEQLVTSSEEPIDVVQRTLTPETLPFDDADDGQETAGADDDSRLLPGVDEPEKATADAGKPVVSPRKVRTMIVKPDGTLVAREDTPATQETAQLDAKATATTGRTAGEAKTANAEVDPNASLRAEQAATGTQPRSALAEVANAQVDDTAPVRTVKTTTFGADAATTAGNNTPTPESRPVDQPVNVVGTVTENGNVRGQQTAAATSQAAETTQVAAVTPGSYVIQIASLPSEAEAQKTYNSLSAKFGSVIGGRGVDIKQVAIPNKGTFYRVRIPAGSREEANSLCNRYKGAGGSCLVTR</sequence>
<reference evidence="3 4" key="1">
    <citation type="submission" date="2022-02" db="EMBL/GenBank/DDBJ databases">
        <title>Shinella B3.7 sp. nov., isolated from Sediment (Zhairuo Island).</title>
        <authorList>
            <person name="Chen G."/>
        </authorList>
    </citation>
    <scope>NUCLEOTIDE SEQUENCE [LARGE SCALE GENOMIC DNA]</scope>
    <source>
        <strain evidence="3 4">B3.7</strain>
    </source>
</reference>
<dbReference type="RefSeq" id="WP_241596088.1">
    <property type="nucleotide sequence ID" value="NZ_JAKVIN010000001.1"/>
</dbReference>
<accession>A0ABT0CGL0</accession>
<dbReference type="PROSITE" id="PS51724">
    <property type="entry name" value="SPOR"/>
    <property type="match status" value="1"/>
</dbReference>
<gene>
    <name evidence="3" type="ORF">MKI86_01210</name>
</gene>
<feature type="compositionally biased region" description="Acidic residues" evidence="1">
    <location>
        <begin position="825"/>
        <end position="839"/>
    </location>
</feature>
<protein>
    <submittedName>
        <fullName evidence="3">SPOR domain-containing protein</fullName>
    </submittedName>
</protein>
<name>A0ABT0CGL0_9HYPH</name>
<dbReference type="EMBL" id="JAKVIN010000001">
    <property type="protein sequence ID" value="MCJ8147748.1"/>
    <property type="molecule type" value="Genomic_DNA"/>
</dbReference>
<proteinExistence type="predicted"/>
<evidence type="ECO:0000313" key="3">
    <source>
        <dbReference type="EMBL" id="MCJ8147748.1"/>
    </source>
</evidence>
<dbReference type="SUPFAM" id="SSF110997">
    <property type="entry name" value="Sporulation related repeat"/>
    <property type="match status" value="1"/>
</dbReference>
<evidence type="ECO:0000313" key="4">
    <source>
        <dbReference type="Proteomes" id="UP001201844"/>
    </source>
</evidence>
<keyword evidence="4" id="KW-1185">Reference proteome</keyword>
<organism evidence="3 4">
    <name type="scientific">Shinella sedimenti</name>
    <dbReference type="NCBI Taxonomy" id="2919913"/>
    <lineage>
        <taxon>Bacteria</taxon>
        <taxon>Pseudomonadati</taxon>
        <taxon>Pseudomonadota</taxon>
        <taxon>Alphaproteobacteria</taxon>
        <taxon>Hyphomicrobiales</taxon>
        <taxon>Rhizobiaceae</taxon>
        <taxon>Shinella</taxon>
    </lineage>
</organism>
<dbReference type="Proteomes" id="UP001201844">
    <property type="component" value="Unassembled WGS sequence"/>
</dbReference>
<dbReference type="InterPro" id="IPR036680">
    <property type="entry name" value="SPOR-like_sf"/>
</dbReference>
<dbReference type="Pfam" id="PF05036">
    <property type="entry name" value="SPOR"/>
    <property type="match status" value="1"/>
</dbReference>
<feature type="region of interest" description="Disordered" evidence="1">
    <location>
        <begin position="884"/>
        <end position="916"/>
    </location>
</feature>